<dbReference type="EMBL" id="BOMH01000028">
    <property type="protein sequence ID" value="GID65987.1"/>
    <property type="molecule type" value="Genomic_DNA"/>
</dbReference>
<sequence>MVHDGPIGTVGRADGGTCGRDLARSGAGAGCFADFGRIAGFAVAAVAWRFAGAAAAVVAWLFVSTAIAVVGRFAVGTIAVGRRGHAVLR</sequence>
<keyword evidence="3" id="KW-1185">Reference proteome</keyword>
<accession>A0A919IKE8</accession>
<name>A0A919IKE8_9ACTN</name>
<organism evidence="2 3">
    <name type="scientific">Actinoplanes cyaneus</name>
    <dbReference type="NCBI Taxonomy" id="52696"/>
    <lineage>
        <taxon>Bacteria</taxon>
        <taxon>Bacillati</taxon>
        <taxon>Actinomycetota</taxon>
        <taxon>Actinomycetes</taxon>
        <taxon>Micromonosporales</taxon>
        <taxon>Micromonosporaceae</taxon>
        <taxon>Actinoplanes</taxon>
    </lineage>
</organism>
<keyword evidence="1" id="KW-0812">Transmembrane</keyword>
<comment type="caution">
    <text evidence="2">The sequence shown here is derived from an EMBL/GenBank/DDBJ whole genome shotgun (WGS) entry which is preliminary data.</text>
</comment>
<reference evidence="2" key="1">
    <citation type="submission" date="2021-01" db="EMBL/GenBank/DDBJ databases">
        <title>Whole genome shotgun sequence of Actinoplanes cyaneus NBRC 14990.</title>
        <authorList>
            <person name="Komaki H."/>
            <person name="Tamura T."/>
        </authorList>
    </citation>
    <scope>NUCLEOTIDE SEQUENCE</scope>
    <source>
        <strain evidence="2">NBRC 14990</strain>
    </source>
</reference>
<protein>
    <submittedName>
        <fullName evidence="2">Uncharacterized protein</fullName>
    </submittedName>
</protein>
<gene>
    <name evidence="2" type="ORF">Acy02nite_38680</name>
</gene>
<evidence type="ECO:0000313" key="3">
    <source>
        <dbReference type="Proteomes" id="UP000619479"/>
    </source>
</evidence>
<keyword evidence="1" id="KW-0472">Membrane</keyword>
<feature type="transmembrane region" description="Helical" evidence="1">
    <location>
        <begin position="50"/>
        <end position="75"/>
    </location>
</feature>
<evidence type="ECO:0000313" key="2">
    <source>
        <dbReference type="EMBL" id="GID65987.1"/>
    </source>
</evidence>
<dbReference type="Proteomes" id="UP000619479">
    <property type="component" value="Unassembled WGS sequence"/>
</dbReference>
<dbReference type="AlphaFoldDB" id="A0A919IKE8"/>
<keyword evidence="1" id="KW-1133">Transmembrane helix</keyword>
<proteinExistence type="predicted"/>
<evidence type="ECO:0000256" key="1">
    <source>
        <dbReference type="SAM" id="Phobius"/>
    </source>
</evidence>